<evidence type="ECO:0000313" key="3">
    <source>
        <dbReference type="EMBL" id="KKM84542.1"/>
    </source>
</evidence>
<dbReference type="InterPro" id="IPR037185">
    <property type="entry name" value="EmrE-like"/>
</dbReference>
<feature type="transmembrane region" description="Helical" evidence="1">
    <location>
        <begin position="9"/>
        <end position="28"/>
    </location>
</feature>
<keyword evidence="1" id="KW-0472">Membrane</keyword>
<dbReference type="GO" id="GO:0016020">
    <property type="term" value="C:membrane"/>
    <property type="evidence" value="ECO:0007669"/>
    <property type="project" value="InterPro"/>
</dbReference>
<dbReference type="InterPro" id="IPR000620">
    <property type="entry name" value="EamA_dom"/>
</dbReference>
<organism evidence="3">
    <name type="scientific">marine sediment metagenome</name>
    <dbReference type="NCBI Taxonomy" id="412755"/>
    <lineage>
        <taxon>unclassified sequences</taxon>
        <taxon>metagenomes</taxon>
        <taxon>ecological metagenomes</taxon>
    </lineage>
</organism>
<protein>
    <recommendedName>
        <fullName evidence="2">EamA domain-containing protein</fullName>
    </recommendedName>
</protein>
<feature type="domain" description="EamA" evidence="2">
    <location>
        <begin position="2"/>
        <end position="51"/>
    </location>
</feature>
<evidence type="ECO:0000256" key="1">
    <source>
        <dbReference type="SAM" id="Phobius"/>
    </source>
</evidence>
<dbReference type="EMBL" id="LAZR01007551">
    <property type="protein sequence ID" value="KKM84542.1"/>
    <property type="molecule type" value="Genomic_DNA"/>
</dbReference>
<keyword evidence="1" id="KW-1133">Transmembrane helix</keyword>
<gene>
    <name evidence="3" type="ORF">LCGC14_1298070</name>
</gene>
<accession>A0A0F9NTB6</accession>
<name>A0A0F9NTB6_9ZZZZ</name>
<evidence type="ECO:0000259" key="2">
    <source>
        <dbReference type="Pfam" id="PF00892"/>
    </source>
</evidence>
<feature type="non-terminal residue" evidence="3">
    <location>
        <position position="1"/>
    </location>
</feature>
<proteinExistence type="predicted"/>
<sequence length="69" mass="7538">QQHIGPTQTAIIFTLEPVFAALFGFLIGDEIFSIFGWVGCGLIFAAILITVLKNTNINKNNLKNSSNIE</sequence>
<dbReference type="SUPFAM" id="SSF103481">
    <property type="entry name" value="Multidrug resistance efflux transporter EmrE"/>
    <property type="match status" value="1"/>
</dbReference>
<comment type="caution">
    <text evidence="3">The sequence shown here is derived from an EMBL/GenBank/DDBJ whole genome shotgun (WGS) entry which is preliminary data.</text>
</comment>
<feature type="transmembrane region" description="Helical" evidence="1">
    <location>
        <begin position="34"/>
        <end position="52"/>
    </location>
</feature>
<dbReference type="Pfam" id="PF00892">
    <property type="entry name" value="EamA"/>
    <property type="match status" value="1"/>
</dbReference>
<reference evidence="3" key="1">
    <citation type="journal article" date="2015" name="Nature">
        <title>Complex archaea that bridge the gap between prokaryotes and eukaryotes.</title>
        <authorList>
            <person name="Spang A."/>
            <person name="Saw J.H."/>
            <person name="Jorgensen S.L."/>
            <person name="Zaremba-Niedzwiedzka K."/>
            <person name="Martijn J."/>
            <person name="Lind A.E."/>
            <person name="van Eijk R."/>
            <person name="Schleper C."/>
            <person name="Guy L."/>
            <person name="Ettema T.J."/>
        </authorList>
    </citation>
    <scope>NUCLEOTIDE SEQUENCE</scope>
</reference>
<keyword evidence="1" id="KW-0812">Transmembrane</keyword>
<dbReference type="AlphaFoldDB" id="A0A0F9NTB6"/>